<accession>A0ABP8ZGG9</accession>
<keyword evidence="1" id="KW-1133">Transmembrane helix</keyword>
<dbReference type="EMBL" id="BAABIE010000014">
    <property type="protein sequence ID" value="GAA4755083.1"/>
    <property type="molecule type" value="Genomic_DNA"/>
</dbReference>
<dbReference type="RefSeq" id="WP_246993664.1">
    <property type="nucleotide sequence ID" value="NZ_BAABIE010000014.1"/>
</dbReference>
<keyword evidence="4" id="KW-1185">Reference proteome</keyword>
<name>A0ABP8ZGG9_9ACTN</name>
<evidence type="ECO:0000256" key="1">
    <source>
        <dbReference type="SAM" id="Phobius"/>
    </source>
</evidence>
<gene>
    <name evidence="3" type="ORF">GCM10023217_28430</name>
</gene>
<dbReference type="Proteomes" id="UP001500822">
    <property type="component" value="Unassembled WGS sequence"/>
</dbReference>
<evidence type="ECO:0000256" key="2">
    <source>
        <dbReference type="SAM" id="SignalP"/>
    </source>
</evidence>
<sequence length="646" mass="66606">MRRTIAAVTVGLALLLVGGGPGLALAAPDDAGAPTNSGAGLSIGLDYLGAGATVTLPGQDYAYPLTVSVPPGTAPTVLRGTVALPPWVTGGTVDVRQGERLISRTAVPTTPNAAIALPLTGLRVDERTNSANLTLQSYLRTDGFCQFDPAQAFRLTDARIEFAGRPAGVRTVGDFLPPVLTKLTLYVPSDPREAEGAAAVDVAAAVVARYQNVPVQIVTRSLPRTALRPPVATSPFERQIVIAEDLTAGLAVVDDRYLTLGGPDLSRTAAFLTSDLSSLAMAAAAVPGPGVAAPQLPRAVTTLADLDVTDQQVTTTGWPSLSIGIDQTRIGRPVKDVRIQLRGTYTPPPSGSGGRVVVRAGDTVVDSWPTESHGGFDTWVTLPDAVNRFTDVTVTVERGDSGTLCGDAHRTSLSLSADGLVESTPADPPVPPGFGSLPQTLLPRTQLAWTTGDLADIGRAVQIVTGLQRMSATPLGIDTVAVSALNPKLPAVLIAADGEGLGDLPLPVKRTGQGEITVNYVGGGPAVTNIPQVPFGSLQVVRQNDRTVLVATSTGAPELLDTALTWLDDDQNRWSALDGTALLQTADQQPVLAVPPTIAHEADRGLSTGAWIGIGAAVAVAALVSSALILRRRGRRPAPGDADAGP</sequence>
<proteinExistence type="predicted"/>
<protein>
    <submittedName>
        <fullName evidence="3">Membrane protein</fullName>
    </submittedName>
</protein>
<feature type="signal peptide" evidence="2">
    <location>
        <begin position="1"/>
        <end position="26"/>
    </location>
</feature>
<evidence type="ECO:0000313" key="4">
    <source>
        <dbReference type="Proteomes" id="UP001500822"/>
    </source>
</evidence>
<comment type="caution">
    <text evidence="3">The sequence shown here is derived from an EMBL/GenBank/DDBJ whole genome shotgun (WGS) entry which is preliminary data.</text>
</comment>
<keyword evidence="1" id="KW-0472">Membrane</keyword>
<feature type="transmembrane region" description="Helical" evidence="1">
    <location>
        <begin position="610"/>
        <end position="630"/>
    </location>
</feature>
<keyword evidence="2" id="KW-0732">Signal</keyword>
<feature type="chain" id="PRO_5045275370" evidence="2">
    <location>
        <begin position="27"/>
        <end position="646"/>
    </location>
</feature>
<reference evidence="4" key="1">
    <citation type="journal article" date="2019" name="Int. J. Syst. Evol. Microbiol.">
        <title>The Global Catalogue of Microorganisms (GCM) 10K type strain sequencing project: providing services to taxonomists for standard genome sequencing and annotation.</title>
        <authorList>
            <consortium name="The Broad Institute Genomics Platform"/>
            <consortium name="The Broad Institute Genome Sequencing Center for Infectious Disease"/>
            <person name="Wu L."/>
            <person name="Ma J."/>
        </authorList>
    </citation>
    <scope>NUCLEOTIDE SEQUENCE [LARGE SCALE GENOMIC DNA]</scope>
    <source>
        <strain evidence="4">JCM 18077</strain>
    </source>
</reference>
<organism evidence="3 4">
    <name type="scientific">Gordonia alkaliphila</name>
    <dbReference type="NCBI Taxonomy" id="1053547"/>
    <lineage>
        <taxon>Bacteria</taxon>
        <taxon>Bacillati</taxon>
        <taxon>Actinomycetota</taxon>
        <taxon>Actinomycetes</taxon>
        <taxon>Mycobacteriales</taxon>
        <taxon>Gordoniaceae</taxon>
        <taxon>Gordonia</taxon>
    </lineage>
</organism>
<evidence type="ECO:0000313" key="3">
    <source>
        <dbReference type="EMBL" id="GAA4755083.1"/>
    </source>
</evidence>
<keyword evidence="1" id="KW-0812">Transmembrane</keyword>